<accession>A0ABV5PSU6</accession>
<reference evidence="2 3" key="1">
    <citation type="submission" date="2024-09" db="EMBL/GenBank/DDBJ databases">
        <authorList>
            <person name="Sun Q."/>
            <person name="Mori K."/>
        </authorList>
    </citation>
    <scope>NUCLEOTIDE SEQUENCE [LARGE SCALE GENOMIC DNA]</scope>
    <source>
        <strain evidence="2 3">JCM 3323</strain>
    </source>
</reference>
<proteinExistence type="predicted"/>
<protein>
    <submittedName>
        <fullName evidence="2">Helix-turn-helix domain-containing protein</fullName>
    </submittedName>
</protein>
<sequence length="190" mass="20788">MDTLELLAHPVRLRVVHAMSGGRTLTTSQLCARMPDISKATVYRQVGLLAEGGVLEIDGEQRVRGAVERTYRLRGELALIDAETAASASLEDHRRVFATAMATLIAEFNVFLDRGHGGSIAESVGYRQHALWLSREELADMISELRGTIVARMANEPTPERAQYLLSPILFPLEEPAAQARAERGPGVTP</sequence>
<organism evidence="2 3">
    <name type="scientific">Nonomuraea roseola</name>
    <dbReference type="NCBI Taxonomy" id="46179"/>
    <lineage>
        <taxon>Bacteria</taxon>
        <taxon>Bacillati</taxon>
        <taxon>Actinomycetota</taxon>
        <taxon>Actinomycetes</taxon>
        <taxon>Streptosporangiales</taxon>
        <taxon>Streptosporangiaceae</taxon>
        <taxon>Nonomuraea</taxon>
    </lineage>
</organism>
<dbReference type="Pfam" id="PF12840">
    <property type="entry name" value="HTH_20"/>
    <property type="match status" value="1"/>
</dbReference>
<dbReference type="SMART" id="SM00418">
    <property type="entry name" value="HTH_ARSR"/>
    <property type="match status" value="1"/>
</dbReference>
<dbReference type="Gene3D" id="1.10.10.10">
    <property type="entry name" value="Winged helix-like DNA-binding domain superfamily/Winged helix DNA-binding domain"/>
    <property type="match status" value="1"/>
</dbReference>
<dbReference type="SUPFAM" id="SSF46785">
    <property type="entry name" value="Winged helix' DNA-binding domain"/>
    <property type="match status" value="1"/>
</dbReference>
<name>A0ABV5PSU6_9ACTN</name>
<dbReference type="InterPro" id="IPR036388">
    <property type="entry name" value="WH-like_DNA-bd_sf"/>
</dbReference>
<gene>
    <name evidence="2" type="ORF">ACFFRN_06510</name>
</gene>
<evidence type="ECO:0000313" key="3">
    <source>
        <dbReference type="Proteomes" id="UP001589646"/>
    </source>
</evidence>
<dbReference type="Gene3D" id="6.10.140.2180">
    <property type="match status" value="1"/>
</dbReference>
<keyword evidence="3" id="KW-1185">Reference proteome</keyword>
<evidence type="ECO:0000313" key="2">
    <source>
        <dbReference type="EMBL" id="MFB9526260.1"/>
    </source>
</evidence>
<dbReference type="Proteomes" id="UP001589646">
    <property type="component" value="Unassembled WGS sequence"/>
</dbReference>
<evidence type="ECO:0000259" key="1">
    <source>
        <dbReference type="SMART" id="SM00418"/>
    </source>
</evidence>
<dbReference type="RefSeq" id="WP_346123182.1">
    <property type="nucleotide sequence ID" value="NZ_BAAAXC010000014.1"/>
</dbReference>
<dbReference type="InterPro" id="IPR036390">
    <property type="entry name" value="WH_DNA-bd_sf"/>
</dbReference>
<dbReference type="CDD" id="cd00090">
    <property type="entry name" value="HTH_ARSR"/>
    <property type="match status" value="1"/>
</dbReference>
<comment type="caution">
    <text evidence="2">The sequence shown here is derived from an EMBL/GenBank/DDBJ whole genome shotgun (WGS) entry which is preliminary data.</text>
</comment>
<dbReference type="InterPro" id="IPR011991">
    <property type="entry name" value="ArsR-like_HTH"/>
</dbReference>
<dbReference type="InterPro" id="IPR001845">
    <property type="entry name" value="HTH_ArsR_DNA-bd_dom"/>
</dbReference>
<dbReference type="EMBL" id="JBHMCE010000002">
    <property type="protein sequence ID" value="MFB9526260.1"/>
    <property type="molecule type" value="Genomic_DNA"/>
</dbReference>
<feature type="domain" description="HTH arsR-type" evidence="1">
    <location>
        <begin position="2"/>
        <end position="86"/>
    </location>
</feature>